<dbReference type="InterPro" id="IPR002762">
    <property type="entry name" value="CbiX-like"/>
</dbReference>
<dbReference type="Proteomes" id="UP000054099">
    <property type="component" value="Unassembled WGS sequence"/>
</dbReference>
<accession>A0A0V8J840</accession>
<organism evidence="3 4">
    <name type="scientific">Fictibacillus enclensis</name>
    <dbReference type="NCBI Taxonomy" id="1017270"/>
    <lineage>
        <taxon>Bacteria</taxon>
        <taxon>Bacillati</taxon>
        <taxon>Bacillota</taxon>
        <taxon>Bacilli</taxon>
        <taxon>Bacillales</taxon>
        <taxon>Fictibacillaceae</taxon>
        <taxon>Fictibacillus</taxon>
    </lineage>
</organism>
<evidence type="ECO:0000256" key="1">
    <source>
        <dbReference type="ARBA" id="ARBA00022723"/>
    </source>
</evidence>
<gene>
    <name evidence="3" type="ORF">AS030_12060</name>
</gene>
<dbReference type="CDD" id="cd03416">
    <property type="entry name" value="CbiX_SirB_N"/>
    <property type="match status" value="1"/>
</dbReference>
<keyword evidence="2" id="KW-0456">Lyase</keyword>
<dbReference type="Pfam" id="PF01903">
    <property type="entry name" value="CbiX"/>
    <property type="match status" value="2"/>
</dbReference>
<evidence type="ECO:0000256" key="2">
    <source>
        <dbReference type="ARBA" id="ARBA00023239"/>
    </source>
</evidence>
<dbReference type="EMBL" id="LNQN01000002">
    <property type="protein sequence ID" value="KSU83302.1"/>
    <property type="molecule type" value="Genomic_DNA"/>
</dbReference>
<dbReference type="GO" id="GO:0046872">
    <property type="term" value="F:metal ion binding"/>
    <property type="evidence" value="ECO:0007669"/>
    <property type="project" value="UniProtKB-KW"/>
</dbReference>
<evidence type="ECO:0008006" key="5">
    <source>
        <dbReference type="Google" id="ProtNLM"/>
    </source>
</evidence>
<reference evidence="3 4" key="1">
    <citation type="journal article" date="2014" name="Antonie Van Leeuwenhoek">
        <title>Fictibacillus enclensis sp. nov., isolated from marine sediment.</title>
        <authorList>
            <person name="Dastager S.G."/>
            <person name="Mawlankar R."/>
            <person name="Srinivasan K."/>
            <person name="Tang S.K."/>
            <person name="Lee J.C."/>
            <person name="Ramana V.V."/>
            <person name="Shouche Y.S."/>
        </authorList>
    </citation>
    <scope>NUCLEOTIDE SEQUENCE [LARGE SCALE GENOMIC DNA]</scope>
    <source>
        <strain evidence="3 4">NIO-1003</strain>
    </source>
</reference>
<keyword evidence="1" id="KW-0479">Metal-binding</keyword>
<dbReference type="CDD" id="cd03414">
    <property type="entry name" value="CbiX_SirB_C"/>
    <property type="match status" value="1"/>
</dbReference>
<evidence type="ECO:0000313" key="4">
    <source>
        <dbReference type="Proteomes" id="UP000054099"/>
    </source>
</evidence>
<dbReference type="OrthoDB" id="9797895at2"/>
<comment type="caution">
    <text evidence="3">The sequence shown here is derived from an EMBL/GenBank/DDBJ whole genome shotgun (WGS) entry which is preliminary data.</text>
</comment>
<keyword evidence="4" id="KW-1185">Reference proteome</keyword>
<dbReference type="GO" id="GO:0016829">
    <property type="term" value="F:lyase activity"/>
    <property type="evidence" value="ECO:0007669"/>
    <property type="project" value="UniProtKB-KW"/>
</dbReference>
<dbReference type="SUPFAM" id="SSF53800">
    <property type="entry name" value="Chelatase"/>
    <property type="match status" value="1"/>
</dbReference>
<dbReference type="PANTHER" id="PTHR33542">
    <property type="entry name" value="SIROHYDROCHLORIN FERROCHELATASE, CHLOROPLASTIC"/>
    <property type="match status" value="1"/>
</dbReference>
<evidence type="ECO:0000313" key="3">
    <source>
        <dbReference type="EMBL" id="KSU83302.1"/>
    </source>
</evidence>
<name>A0A0V8J840_9BACL</name>
<sequence>MKALLLICHGSRTKAGTEKAREFAEQCMRHIDYPIKEVCFLELSKPDIAKGVESCVRQGATSICAIPILLLTAVHAKEDIPGELQIQQERFPHIEFSYGKPFGVHESISSLLWERITESTDAFKEKSLILLVGRGSSDPDVKRDLKAIAAHLEENYKIPPIETCFLTAAQPSFEEMLRLAGWGYEQVIIVPYLLFPGILLGGMKKAIAEQARETGQELILCEALGYHPVLQEVLLSRIDEAQRQRTVV</sequence>
<protein>
    <recommendedName>
        <fullName evidence="5">Sirohydrochlorin ferrochelatase</fullName>
    </recommendedName>
</protein>
<dbReference type="AlphaFoldDB" id="A0A0V8J840"/>
<dbReference type="InterPro" id="IPR050963">
    <property type="entry name" value="Sirohydro_Cobaltochel/CbiX"/>
</dbReference>
<proteinExistence type="predicted"/>
<dbReference type="RefSeq" id="WP_061972098.1">
    <property type="nucleotide sequence ID" value="NZ_FMAV01000002.1"/>
</dbReference>
<dbReference type="PANTHER" id="PTHR33542:SF3">
    <property type="entry name" value="SIROHYDROCHLORIN FERROCHELATASE, CHLOROPLASTIC"/>
    <property type="match status" value="1"/>
</dbReference>
<dbReference type="Gene3D" id="3.40.50.1400">
    <property type="match status" value="2"/>
</dbReference>